<dbReference type="PANTHER" id="PTHR24567:SF26">
    <property type="entry name" value="REGULATORY PROTEIN YEIL"/>
    <property type="match status" value="1"/>
</dbReference>
<dbReference type="STRING" id="1216932.CM240_0077"/>
<dbReference type="GO" id="GO:0003677">
    <property type="term" value="F:DNA binding"/>
    <property type="evidence" value="ECO:0007669"/>
    <property type="project" value="UniProtKB-KW"/>
</dbReference>
<dbReference type="OrthoDB" id="581021at2"/>
<dbReference type="SMART" id="SM00100">
    <property type="entry name" value="cNMP"/>
    <property type="match status" value="1"/>
</dbReference>
<dbReference type="Gene3D" id="1.10.10.10">
    <property type="entry name" value="Winged helix-like DNA-binding domain superfamily/Winged helix DNA-binding domain"/>
    <property type="match status" value="1"/>
</dbReference>
<dbReference type="InterPro" id="IPR000595">
    <property type="entry name" value="cNMP-bd_dom"/>
</dbReference>
<gene>
    <name evidence="5" type="ORF">CM240_0077</name>
</gene>
<dbReference type="PANTHER" id="PTHR24567">
    <property type="entry name" value="CRP FAMILY TRANSCRIPTIONAL REGULATORY PROTEIN"/>
    <property type="match status" value="1"/>
</dbReference>
<dbReference type="RefSeq" id="WP_044035735.1">
    <property type="nucleotide sequence ID" value="NZ_HG917868.1"/>
</dbReference>
<dbReference type="GO" id="GO:0003700">
    <property type="term" value="F:DNA-binding transcription factor activity"/>
    <property type="evidence" value="ECO:0007669"/>
    <property type="project" value="TreeGrafter"/>
</dbReference>
<accession>W6RRQ2</accession>
<dbReference type="Pfam" id="PF00027">
    <property type="entry name" value="cNMP_binding"/>
    <property type="match status" value="1"/>
</dbReference>
<organism evidence="5 6">
    <name type="scientific">Clostridium bornimense</name>
    <dbReference type="NCBI Taxonomy" id="1216932"/>
    <lineage>
        <taxon>Bacteria</taxon>
        <taxon>Bacillati</taxon>
        <taxon>Bacillota</taxon>
        <taxon>Clostridia</taxon>
        <taxon>Eubacteriales</taxon>
        <taxon>Clostridiaceae</taxon>
        <taxon>Clostridium</taxon>
    </lineage>
</organism>
<dbReference type="Gene3D" id="2.60.120.10">
    <property type="entry name" value="Jelly Rolls"/>
    <property type="match status" value="1"/>
</dbReference>
<proteinExistence type="predicted"/>
<dbReference type="Pfam" id="PF13545">
    <property type="entry name" value="HTH_Crp_2"/>
    <property type="match status" value="1"/>
</dbReference>
<keyword evidence="6" id="KW-1185">Reference proteome</keyword>
<reference evidence="5 6" key="1">
    <citation type="submission" date="2013-11" db="EMBL/GenBank/DDBJ databases">
        <title>Complete genome sequence of Clostridum sp. M2/40.</title>
        <authorList>
            <person name="Wibberg D."/>
            <person name="Puehler A."/>
            <person name="Schlueter A."/>
        </authorList>
    </citation>
    <scope>NUCLEOTIDE SEQUENCE [LARGE SCALE GENOMIC DNA]</scope>
    <source>
        <strain evidence="6">M2/40</strain>
    </source>
</reference>
<evidence type="ECO:0000313" key="6">
    <source>
        <dbReference type="Proteomes" id="UP000019426"/>
    </source>
</evidence>
<dbReference type="PROSITE" id="PS50042">
    <property type="entry name" value="CNMP_BINDING_3"/>
    <property type="match status" value="1"/>
</dbReference>
<evidence type="ECO:0000256" key="3">
    <source>
        <dbReference type="ARBA" id="ARBA00023163"/>
    </source>
</evidence>
<keyword evidence="3" id="KW-0804">Transcription</keyword>
<dbReference type="InterPro" id="IPR018490">
    <property type="entry name" value="cNMP-bd_dom_sf"/>
</dbReference>
<keyword evidence="2" id="KW-0238">DNA-binding</keyword>
<dbReference type="EMBL" id="HG917868">
    <property type="protein sequence ID" value="CDM67256.1"/>
    <property type="molecule type" value="Genomic_DNA"/>
</dbReference>
<dbReference type="AlphaFoldDB" id="W6RRQ2"/>
<dbReference type="InterPro" id="IPR036390">
    <property type="entry name" value="WH_DNA-bd_sf"/>
</dbReference>
<dbReference type="InterPro" id="IPR050397">
    <property type="entry name" value="Env_Response_Regulators"/>
</dbReference>
<dbReference type="SUPFAM" id="SSF51206">
    <property type="entry name" value="cAMP-binding domain-like"/>
    <property type="match status" value="1"/>
</dbReference>
<keyword evidence="1" id="KW-0805">Transcription regulation</keyword>
<dbReference type="InterPro" id="IPR012318">
    <property type="entry name" value="HTH_CRP"/>
</dbReference>
<evidence type="ECO:0000259" key="4">
    <source>
        <dbReference type="PROSITE" id="PS50042"/>
    </source>
</evidence>
<dbReference type="Proteomes" id="UP000019426">
    <property type="component" value="Chromosome M2/40_rep1"/>
</dbReference>
<dbReference type="GO" id="GO:0005829">
    <property type="term" value="C:cytosol"/>
    <property type="evidence" value="ECO:0007669"/>
    <property type="project" value="TreeGrafter"/>
</dbReference>
<feature type="domain" description="Cyclic nucleotide-binding" evidence="4">
    <location>
        <begin position="18"/>
        <end position="135"/>
    </location>
</feature>
<sequence length="228" mass="26666">MIKIDDENLKDKYIKKYNLDNIFSNDMKEYMELILFEKNEFICRENEKIEYIFFFVKGKAKVYIVLQNGKSLLLSFYYPFMVLGDLEIVSLSRASTNVQVLEDSYCIALPFYKVRNILLEDPRYLRFTCNSLSKKLKKSTINGSINLLYPLENRLASYILATSQRTNVGVLKFSGNLMEISELLGTSYRHLLRTLSNLTSKGAIRKRSNYYEVIEIEILKDLASELYK</sequence>
<dbReference type="SUPFAM" id="SSF46785">
    <property type="entry name" value="Winged helix' DNA-binding domain"/>
    <property type="match status" value="1"/>
</dbReference>
<protein>
    <submittedName>
        <fullName evidence="5">Cyclic nucleotide-binding domain protein</fullName>
    </submittedName>
</protein>
<evidence type="ECO:0000256" key="2">
    <source>
        <dbReference type="ARBA" id="ARBA00023125"/>
    </source>
</evidence>
<dbReference type="InterPro" id="IPR014710">
    <property type="entry name" value="RmlC-like_jellyroll"/>
</dbReference>
<evidence type="ECO:0000256" key="1">
    <source>
        <dbReference type="ARBA" id="ARBA00023015"/>
    </source>
</evidence>
<dbReference type="KEGG" id="clt:CM240_0077"/>
<name>W6RRQ2_9CLOT</name>
<dbReference type="PATRIC" id="fig|1216932.3.peg.62"/>
<evidence type="ECO:0000313" key="5">
    <source>
        <dbReference type="EMBL" id="CDM67256.1"/>
    </source>
</evidence>
<dbReference type="CDD" id="cd00038">
    <property type="entry name" value="CAP_ED"/>
    <property type="match status" value="1"/>
</dbReference>
<dbReference type="InterPro" id="IPR036388">
    <property type="entry name" value="WH-like_DNA-bd_sf"/>
</dbReference>
<dbReference type="eggNOG" id="COG0664">
    <property type="taxonomic scope" value="Bacteria"/>
</dbReference>
<dbReference type="HOGENOM" id="CLU_075053_11_0_9"/>